<keyword evidence="3 11" id="KW-0378">Hydrolase</keyword>
<evidence type="ECO:0000256" key="6">
    <source>
        <dbReference type="ARBA" id="ARBA00023125"/>
    </source>
</evidence>
<dbReference type="RefSeq" id="WP_162369250.1">
    <property type="nucleotide sequence ID" value="NZ_JAAEEH010000003.1"/>
</dbReference>
<protein>
    <recommendedName>
        <fullName evidence="9">DNA 3'-5' helicase</fullName>
        <ecNumber evidence="9">5.6.2.4</ecNumber>
    </recommendedName>
</protein>
<keyword evidence="7" id="KW-0413">Isomerase</keyword>
<dbReference type="InterPro" id="IPR027417">
    <property type="entry name" value="P-loop_NTPase"/>
</dbReference>
<organism evidence="14 15">
    <name type="scientific">Anaerotalea alkaliphila</name>
    <dbReference type="NCBI Taxonomy" id="2662126"/>
    <lineage>
        <taxon>Bacteria</taxon>
        <taxon>Bacillati</taxon>
        <taxon>Bacillota</taxon>
        <taxon>Clostridia</taxon>
        <taxon>Eubacteriales</taxon>
        <taxon>Anaerotalea</taxon>
    </lineage>
</organism>
<dbReference type="PROSITE" id="PS51217">
    <property type="entry name" value="UVRD_HELICASE_CTER"/>
    <property type="match status" value="1"/>
</dbReference>
<dbReference type="CDD" id="cd17932">
    <property type="entry name" value="DEXQc_UvrD"/>
    <property type="match status" value="1"/>
</dbReference>
<keyword evidence="15" id="KW-1185">Reference proteome</keyword>
<comment type="catalytic activity">
    <reaction evidence="10">
        <text>ATP + H2O = ADP + phosphate + H(+)</text>
        <dbReference type="Rhea" id="RHEA:13065"/>
        <dbReference type="ChEBI" id="CHEBI:15377"/>
        <dbReference type="ChEBI" id="CHEBI:15378"/>
        <dbReference type="ChEBI" id="CHEBI:30616"/>
        <dbReference type="ChEBI" id="CHEBI:43474"/>
        <dbReference type="ChEBI" id="CHEBI:456216"/>
        <dbReference type="EC" id="5.6.2.4"/>
    </reaction>
</comment>
<evidence type="ECO:0000256" key="1">
    <source>
        <dbReference type="ARBA" id="ARBA00009922"/>
    </source>
</evidence>
<dbReference type="PROSITE" id="PS51198">
    <property type="entry name" value="UVRD_HELICASE_ATP_BIND"/>
    <property type="match status" value="1"/>
</dbReference>
<name>A0A7X5HTZ7_9FIRM</name>
<evidence type="ECO:0000256" key="3">
    <source>
        <dbReference type="ARBA" id="ARBA00022801"/>
    </source>
</evidence>
<dbReference type="EC" id="5.6.2.4" evidence="9"/>
<dbReference type="Pfam" id="PF00580">
    <property type="entry name" value="UvrD-helicase"/>
    <property type="match status" value="1"/>
</dbReference>
<feature type="binding site" evidence="11">
    <location>
        <begin position="36"/>
        <end position="43"/>
    </location>
    <ligand>
        <name>ATP</name>
        <dbReference type="ChEBI" id="CHEBI:30616"/>
    </ligand>
</feature>
<dbReference type="Gene3D" id="1.10.10.160">
    <property type="match status" value="1"/>
</dbReference>
<keyword evidence="4 11" id="KW-0347">Helicase</keyword>
<dbReference type="InterPro" id="IPR014016">
    <property type="entry name" value="UvrD-like_ATP-bd"/>
</dbReference>
<evidence type="ECO:0000256" key="9">
    <source>
        <dbReference type="ARBA" id="ARBA00034808"/>
    </source>
</evidence>
<dbReference type="PANTHER" id="PTHR11070">
    <property type="entry name" value="UVRD / RECB / PCRA DNA HELICASE FAMILY MEMBER"/>
    <property type="match status" value="1"/>
</dbReference>
<dbReference type="PANTHER" id="PTHR11070:SF2">
    <property type="entry name" value="ATP-DEPENDENT DNA HELICASE SRS2"/>
    <property type="match status" value="1"/>
</dbReference>
<evidence type="ECO:0000256" key="2">
    <source>
        <dbReference type="ARBA" id="ARBA00022741"/>
    </source>
</evidence>
<keyword evidence="6" id="KW-0238">DNA-binding</keyword>
<evidence type="ECO:0000256" key="5">
    <source>
        <dbReference type="ARBA" id="ARBA00022840"/>
    </source>
</evidence>
<evidence type="ECO:0000256" key="4">
    <source>
        <dbReference type="ARBA" id="ARBA00022806"/>
    </source>
</evidence>
<keyword evidence="5 11" id="KW-0067">ATP-binding</keyword>
<feature type="domain" description="UvrD-like helicase ATP-binding" evidence="12">
    <location>
        <begin position="15"/>
        <end position="298"/>
    </location>
</feature>
<dbReference type="GO" id="GO:0003677">
    <property type="term" value="F:DNA binding"/>
    <property type="evidence" value="ECO:0007669"/>
    <property type="project" value="UniProtKB-KW"/>
</dbReference>
<dbReference type="GO" id="GO:0016787">
    <property type="term" value="F:hydrolase activity"/>
    <property type="evidence" value="ECO:0007669"/>
    <property type="project" value="UniProtKB-UniRule"/>
</dbReference>
<evidence type="ECO:0000256" key="10">
    <source>
        <dbReference type="ARBA" id="ARBA00048988"/>
    </source>
</evidence>
<dbReference type="GO" id="GO:0000725">
    <property type="term" value="P:recombinational repair"/>
    <property type="evidence" value="ECO:0007669"/>
    <property type="project" value="TreeGrafter"/>
</dbReference>
<dbReference type="SUPFAM" id="SSF52540">
    <property type="entry name" value="P-loop containing nucleoside triphosphate hydrolases"/>
    <property type="match status" value="1"/>
</dbReference>
<comment type="similarity">
    <text evidence="1">Belongs to the helicase family. UvrD subfamily.</text>
</comment>
<proteinExistence type="inferred from homology"/>
<evidence type="ECO:0000256" key="8">
    <source>
        <dbReference type="ARBA" id="ARBA00034617"/>
    </source>
</evidence>
<dbReference type="Gene3D" id="1.10.486.10">
    <property type="entry name" value="PCRA, domain 4"/>
    <property type="match status" value="1"/>
</dbReference>
<dbReference type="GO" id="GO:0005524">
    <property type="term" value="F:ATP binding"/>
    <property type="evidence" value="ECO:0007669"/>
    <property type="project" value="UniProtKB-UniRule"/>
</dbReference>
<gene>
    <name evidence="14" type="ORF">GXN74_01995</name>
</gene>
<evidence type="ECO:0000313" key="15">
    <source>
        <dbReference type="Proteomes" id="UP000461585"/>
    </source>
</evidence>
<feature type="domain" description="UvrD-like helicase C-terminal" evidence="13">
    <location>
        <begin position="299"/>
        <end position="563"/>
    </location>
</feature>
<reference evidence="14 15" key="1">
    <citation type="submission" date="2020-01" db="EMBL/GenBank/DDBJ databases">
        <title>Anaeroalcalibacter tamaniensis gen. nov., sp. nov., moderately halophilic strictly anaerobic fermenter bacterium from mud volcano of Taman peninsula.</title>
        <authorList>
            <person name="Frolova A."/>
            <person name="Merkel A.Y."/>
            <person name="Slobodkin A.I."/>
        </authorList>
    </citation>
    <scope>NUCLEOTIDE SEQUENCE [LARGE SCALE GENOMIC DNA]</scope>
    <source>
        <strain evidence="14 15">F-3ap</strain>
    </source>
</reference>
<evidence type="ECO:0000313" key="14">
    <source>
        <dbReference type="EMBL" id="NDL66520.1"/>
    </source>
</evidence>
<accession>A0A7X5HTZ7</accession>
<sequence length="652" mass="74185">MEMDFFQELEQEKGIRLTSQQKAAVLHGEGHSLLLACPGSGKTTVMVVKTAYMIRERGIPPQNILTLTFSVAAAGDMRKRYGALFGGAEGPMPRFSTIHSFCYGIMMQECRRTGVLRQNIEGKNSFGYTKMQILTNIFEEVNKEKPTEDMVETLAGEISYIKNLLIPPERYKEHDFATANIQKIYMIYAAFKEKHQLYDFDDMLLLAYQLLKRDKGLLERQQRLHPYLQVDEAQDNSRVQNQIIRLLAGGPGNSLFMVADDDQTIYEWRGADPGAVLEFDKTYPSATLYRMEENFRSSREIVDLAGRFIEKNQKRHPKRIITKNPPVKPVGIHKVYNEVAQMKFVLEDLAGQKGPLEEKAVLYRNNLTAVLFAEALERQGIPFTIRGNKGHFFKHWVLEDIRNFLRFSLDFRDLSSFDGIYYKNGMFLSKAGYGKAKSHVDRKRDLFDALLLHGGLQEFQKNRLYGFRHDFRSLKEKPLDLAIVTIEEDLGYGKWAESGAKGRGMTREGVANILATLKFIGKRCRGIQEFLDRLDLLEAAMARAGVRDRAEGVVLSTVHSSKGLEFDHVYMVDLFNSVFPGAEALKAAAEGDSGRLEAERRLFYVAKTRARTDLHLLQVKNYNGKPVEPSLFLTEVEEVLSQGKRTAKKAKG</sequence>
<dbReference type="EMBL" id="JAAEEH010000003">
    <property type="protein sequence ID" value="NDL66520.1"/>
    <property type="molecule type" value="Genomic_DNA"/>
</dbReference>
<dbReference type="InterPro" id="IPR000212">
    <property type="entry name" value="DNA_helicase_UvrD/REP"/>
</dbReference>
<dbReference type="Proteomes" id="UP000461585">
    <property type="component" value="Unassembled WGS sequence"/>
</dbReference>
<dbReference type="GO" id="GO:0043138">
    <property type="term" value="F:3'-5' DNA helicase activity"/>
    <property type="evidence" value="ECO:0007669"/>
    <property type="project" value="UniProtKB-EC"/>
</dbReference>
<evidence type="ECO:0000259" key="13">
    <source>
        <dbReference type="PROSITE" id="PS51217"/>
    </source>
</evidence>
<dbReference type="InterPro" id="IPR014017">
    <property type="entry name" value="DNA_helicase_UvrD-like_C"/>
</dbReference>
<evidence type="ECO:0000259" key="12">
    <source>
        <dbReference type="PROSITE" id="PS51198"/>
    </source>
</evidence>
<evidence type="ECO:0000256" key="7">
    <source>
        <dbReference type="ARBA" id="ARBA00023235"/>
    </source>
</evidence>
<keyword evidence="2 11" id="KW-0547">Nucleotide-binding</keyword>
<dbReference type="InterPro" id="IPR013986">
    <property type="entry name" value="DExx_box_DNA_helicase_dom_sf"/>
</dbReference>
<evidence type="ECO:0000256" key="11">
    <source>
        <dbReference type="PROSITE-ProRule" id="PRU00560"/>
    </source>
</evidence>
<dbReference type="Pfam" id="PF13361">
    <property type="entry name" value="UvrD_C"/>
    <property type="match status" value="2"/>
</dbReference>
<comment type="catalytic activity">
    <reaction evidence="8">
        <text>Couples ATP hydrolysis with the unwinding of duplex DNA by translocating in the 3'-5' direction.</text>
        <dbReference type="EC" id="5.6.2.4"/>
    </reaction>
</comment>
<comment type="caution">
    <text evidence="14">The sequence shown here is derived from an EMBL/GenBank/DDBJ whole genome shotgun (WGS) entry which is preliminary data.</text>
</comment>
<dbReference type="AlphaFoldDB" id="A0A7X5HTZ7"/>
<dbReference type="Gene3D" id="3.40.50.300">
    <property type="entry name" value="P-loop containing nucleotide triphosphate hydrolases"/>
    <property type="match status" value="2"/>
</dbReference>